<organism evidence="12 13">
    <name type="scientific">Aplosporella prunicola CBS 121167</name>
    <dbReference type="NCBI Taxonomy" id="1176127"/>
    <lineage>
        <taxon>Eukaryota</taxon>
        <taxon>Fungi</taxon>
        <taxon>Dikarya</taxon>
        <taxon>Ascomycota</taxon>
        <taxon>Pezizomycotina</taxon>
        <taxon>Dothideomycetes</taxon>
        <taxon>Dothideomycetes incertae sedis</taxon>
        <taxon>Botryosphaeriales</taxon>
        <taxon>Aplosporellaceae</taxon>
        <taxon>Aplosporella</taxon>
    </lineage>
</organism>
<evidence type="ECO:0000256" key="4">
    <source>
        <dbReference type="ARBA" id="ARBA00022853"/>
    </source>
</evidence>
<keyword evidence="7 9" id="KW-0804">Transcription</keyword>
<sequence>MADNAPQPDAPAGPANDSTTRGMPYYEKLRRDLREALQKKRAIDNALNNIEDLVFKTEERYLEETSGAGNIVKGFENYIKGSSIAGAGVGGAGTGARRKTAISDVDRIFSRSSQGLFSDSPGPGSAQLTPSNAPTPTSFPSARESNHPTPGSTASKATSSKKRAANKDEEDTDGKPATKRGKITYGRD</sequence>
<evidence type="ECO:0000256" key="11">
    <source>
        <dbReference type="SAM" id="MobiDB-lite"/>
    </source>
</evidence>
<dbReference type="GO" id="GO:0006281">
    <property type="term" value="P:DNA repair"/>
    <property type="evidence" value="ECO:0007669"/>
    <property type="project" value="UniProtKB-UniRule"/>
</dbReference>
<evidence type="ECO:0000256" key="10">
    <source>
        <dbReference type="SAM" id="Coils"/>
    </source>
</evidence>
<name>A0A6A6BU73_9PEZI</name>
<feature type="coiled-coil region" evidence="10">
    <location>
        <begin position="26"/>
        <end position="53"/>
    </location>
</feature>
<dbReference type="GeneID" id="54297173"/>
<dbReference type="PANTHER" id="PTHR13476">
    <property type="entry name" value="CHROMATIN MODIFICATION-RELATED PROTEIN MEAF6"/>
    <property type="match status" value="1"/>
</dbReference>
<evidence type="ECO:0000256" key="9">
    <source>
        <dbReference type="RuleBase" id="RU368022"/>
    </source>
</evidence>
<keyword evidence="4 9" id="KW-0156">Chromatin regulator</keyword>
<proteinExistence type="inferred from homology"/>
<dbReference type="GO" id="GO:0005634">
    <property type="term" value="C:nucleus"/>
    <property type="evidence" value="ECO:0007669"/>
    <property type="project" value="UniProtKB-SubCell"/>
</dbReference>
<evidence type="ECO:0000313" key="13">
    <source>
        <dbReference type="Proteomes" id="UP000799438"/>
    </source>
</evidence>
<evidence type="ECO:0000256" key="2">
    <source>
        <dbReference type="ARBA" id="ARBA00010916"/>
    </source>
</evidence>
<comment type="subcellular location">
    <subcellularLocation>
        <location evidence="1 9">Nucleus</location>
    </subcellularLocation>
</comment>
<dbReference type="Pfam" id="PF09340">
    <property type="entry name" value="NuA4"/>
    <property type="match status" value="1"/>
</dbReference>
<comment type="similarity">
    <text evidence="2 9">Belongs to the EAF6 family.</text>
</comment>
<dbReference type="GO" id="GO:0035267">
    <property type="term" value="C:NuA4 histone acetyltransferase complex"/>
    <property type="evidence" value="ECO:0007669"/>
    <property type="project" value="UniProtKB-UniRule"/>
</dbReference>
<keyword evidence="6 10" id="KW-0175">Coiled coil</keyword>
<evidence type="ECO:0000313" key="12">
    <source>
        <dbReference type="EMBL" id="KAF2146764.1"/>
    </source>
</evidence>
<evidence type="ECO:0000256" key="3">
    <source>
        <dbReference type="ARBA" id="ARBA00018504"/>
    </source>
</evidence>
<feature type="region of interest" description="Disordered" evidence="11">
    <location>
        <begin position="112"/>
        <end position="188"/>
    </location>
</feature>
<feature type="region of interest" description="Disordered" evidence="11">
    <location>
        <begin position="1"/>
        <end position="24"/>
    </location>
</feature>
<keyword evidence="13" id="KW-1185">Reference proteome</keyword>
<dbReference type="RefSeq" id="XP_033402473.1">
    <property type="nucleotide sequence ID" value="XM_033539677.1"/>
</dbReference>
<dbReference type="OrthoDB" id="440324at2759"/>
<dbReference type="Proteomes" id="UP000799438">
    <property type="component" value="Unassembled WGS sequence"/>
</dbReference>
<comment type="subunit">
    <text evidence="9">Component of the NuA4 histone acetyltransferase complex.</text>
</comment>
<evidence type="ECO:0000256" key="8">
    <source>
        <dbReference type="ARBA" id="ARBA00023242"/>
    </source>
</evidence>
<evidence type="ECO:0000256" key="6">
    <source>
        <dbReference type="ARBA" id="ARBA00023054"/>
    </source>
</evidence>
<evidence type="ECO:0000256" key="7">
    <source>
        <dbReference type="ARBA" id="ARBA00023163"/>
    </source>
</evidence>
<keyword evidence="5 9" id="KW-0805">Transcription regulation</keyword>
<dbReference type="GO" id="GO:0006325">
    <property type="term" value="P:chromatin organization"/>
    <property type="evidence" value="ECO:0007669"/>
    <property type="project" value="UniProtKB-KW"/>
</dbReference>
<keyword evidence="9" id="KW-0227">DNA damage</keyword>
<gene>
    <name evidence="12" type="ORF">K452DRAFT_282959</name>
</gene>
<dbReference type="EMBL" id="ML995475">
    <property type="protein sequence ID" value="KAF2146764.1"/>
    <property type="molecule type" value="Genomic_DNA"/>
</dbReference>
<accession>A0A6A6BU73</accession>
<keyword evidence="9" id="KW-0234">DNA repair</keyword>
<keyword evidence="8 9" id="KW-0539">Nucleus</keyword>
<reference evidence="12" key="1">
    <citation type="journal article" date="2020" name="Stud. Mycol.">
        <title>101 Dothideomycetes genomes: a test case for predicting lifestyles and emergence of pathogens.</title>
        <authorList>
            <person name="Haridas S."/>
            <person name="Albert R."/>
            <person name="Binder M."/>
            <person name="Bloem J."/>
            <person name="Labutti K."/>
            <person name="Salamov A."/>
            <person name="Andreopoulos B."/>
            <person name="Baker S."/>
            <person name="Barry K."/>
            <person name="Bills G."/>
            <person name="Bluhm B."/>
            <person name="Cannon C."/>
            <person name="Castanera R."/>
            <person name="Culley D."/>
            <person name="Daum C."/>
            <person name="Ezra D."/>
            <person name="Gonzalez J."/>
            <person name="Henrissat B."/>
            <person name="Kuo A."/>
            <person name="Liang C."/>
            <person name="Lipzen A."/>
            <person name="Lutzoni F."/>
            <person name="Magnuson J."/>
            <person name="Mondo S."/>
            <person name="Nolan M."/>
            <person name="Ohm R."/>
            <person name="Pangilinan J."/>
            <person name="Park H.-J."/>
            <person name="Ramirez L."/>
            <person name="Alfaro M."/>
            <person name="Sun H."/>
            <person name="Tritt A."/>
            <person name="Yoshinaga Y."/>
            <person name="Zwiers L.-H."/>
            <person name="Turgeon B."/>
            <person name="Goodwin S."/>
            <person name="Spatafora J."/>
            <person name="Crous P."/>
            <person name="Grigoriev I."/>
        </authorList>
    </citation>
    <scope>NUCLEOTIDE SEQUENCE</scope>
    <source>
        <strain evidence="12">CBS 121167</strain>
    </source>
</reference>
<dbReference type="InterPro" id="IPR015418">
    <property type="entry name" value="Eaf6"/>
</dbReference>
<protein>
    <recommendedName>
        <fullName evidence="3 9">Chromatin modification-related protein EAF6</fullName>
    </recommendedName>
</protein>
<evidence type="ECO:0000256" key="5">
    <source>
        <dbReference type="ARBA" id="ARBA00023015"/>
    </source>
</evidence>
<feature type="compositionally biased region" description="Polar residues" evidence="11">
    <location>
        <begin position="126"/>
        <end position="140"/>
    </location>
</feature>
<comment type="function">
    <text evidence="9">Component of the NuA4 histone acetyltransferase complex which is involved in transcriptional activation of selected genes principally by acetylation of nucleosomal histone H4 and H2A. The NuA4 complex is also involved in DNA repair.</text>
</comment>
<evidence type="ECO:0000256" key="1">
    <source>
        <dbReference type="ARBA" id="ARBA00004123"/>
    </source>
</evidence>
<dbReference type="AlphaFoldDB" id="A0A6A6BU73"/>